<name>A0ABV1JKF9_NEIPO</name>
<comment type="caution">
    <text evidence="2">The sequence shown here is derived from an EMBL/GenBank/DDBJ whole genome shotgun (WGS) entry which is preliminary data.</text>
</comment>
<feature type="region of interest" description="Disordered" evidence="1">
    <location>
        <begin position="1"/>
        <end position="40"/>
    </location>
</feature>
<dbReference type="EMBL" id="JBECZB010000007">
    <property type="protein sequence ID" value="MEQ3510975.1"/>
    <property type="molecule type" value="Genomic_DNA"/>
</dbReference>
<organism evidence="2 3">
    <name type="scientific">Neisseria polysaccharea</name>
    <dbReference type="NCBI Taxonomy" id="489"/>
    <lineage>
        <taxon>Bacteria</taxon>
        <taxon>Pseudomonadati</taxon>
        <taxon>Pseudomonadota</taxon>
        <taxon>Betaproteobacteria</taxon>
        <taxon>Neisseriales</taxon>
        <taxon>Neisseriaceae</taxon>
        <taxon>Neisseria</taxon>
    </lineage>
</organism>
<dbReference type="Proteomes" id="UP001447151">
    <property type="component" value="Unassembled WGS sequence"/>
</dbReference>
<sequence length="40" mass="4691">MPSENRQTVSDGIRNIETAGSRKRYENKQAHQKWLFTNQA</sequence>
<accession>A0ABV1JKF9</accession>
<feature type="compositionally biased region" description="Polar residues" evidence="1">
    <location>
        <begin position="1"/>
        <end position="10"/>
    </location>
</feature>
<evidence type="ECO:0000313" key="2">
    <source>
        <dbReference type="EMBL" id="MEQ3510975.1"/>
    </source>
</evidence>
<evidence type="ECO:0000313" key="3">
    <source>
        <dbReference type="Proteomes" id="UP001447151"/>
    </source>
</evidence>
<dbReference type="RefSeq" id="WP_257618636.1">
    <property type="nucleotide sequence ID" value="NZ_JBECZB010000007.1"/>
</dbReference>
<dbReference type="GeneID" id="83618020"/>
<protein>
    <recommendedName>
        <fullName evidence="4">Transposase</fullName>
    </recommendedName>
</protein>
<keyword evidence="3" id="KW-1185">Reference proteome</keyword>
<reference evidence="2 3" key="1">
    <citation type="submission" date="2024-05" db="EMBL/GenBank/DDBJ databases">
        <authorList>
            <person name="Matzinger S.R."/>
            <person name="Bankers L."/>
            <person name="Rossheim A."/>
            <person name="Hetherington-Rauth M.C."/>
            <person name="Smith A."/>
            <person name="Baird S."/>
            <person name="Polanco D."/>
        </authorList>
    </citation>
    <scope>NUCLEOTIDE SEQUENCE [LARGE SCALE GENOMIC DNA]</scope>
    <source>
        <strain evidence="2 3">2024CJ-00066</strain>
    </source>
</reference>
<proteinExistence type="predicted"/>
<evidence type="ECO:0008006" key="4">
    <source>
        <dbReference type="Google" id="ProtNLM"/>
    </source>
</evidence>
<evidence type="ECO:0000256" key="1">
    <source>
        <dbReference type="SAM" id="MobiDB-lite"/>
    </source>
</evidence>
<gene>
    <name evidence="2" type="ORF">ABM124_06560</name>
</gene>